<evidence type="ECO:0000313" key="4">
    <source>
        <dbReference type="Proteomes" id="UP001054889"/>
    </source>
</evidence>
<dbReference type="Pfam" id="PF12937">
    <property type="entry name" value="F-box-like"/>
    <property type="match status" value="1"/>
</dbReference>
<gene>
    <name evidence="3" type="primary">gb28572</name>
    <name evidence="3" type="ORF">PR202_gb28572</name>
</gene>
<feature type="region of interest" description="Disordered" evidence="1">
    <location>
        <begin position="1"/>
        <end position="26"/>
    </location>
</feature>
<proteinExistence type="predicted"/>
<dbReference type="InterPro" id="IPR036047">
    <property type="entry name" value="F-box-like_dom_sf"/>
</dbReference>
<accession>A0AAV5FZ62</accession>
<dbReference type="EMBL" id="BQKI01000098">
    <property type="protein sequence ID" value="GJN39451.1"/>
    <property type="molecule type" value="Genomic_DNA"/>
</dbReference>
<evidence type="ECO:0000313" key="3">
    <source>
        <dbReference type="EMBL" id="GJN39451.1"/>
    </source>
</evidence>
<reference evidence="3" key="1">
    <citation type="journal article" date="2018" name="DNA Res.">
        <title>Multiple hybrid de novo genome assembly of finger millet, an orphan allotetraploid crop.</title>
        <authorList>
            <person name="Hatakeyama M."/>
            <person name="Aluri S."/>
            <person name="Balachadran M.T."/>
            <person name="Sivarajan S.R."/>
            <person name="Patrignani A."/>
            <person name="Gruter S."/>
            <person name="Poveda L."/>
            <person name="Shimizu-Inatsugi R."/>
            <person name="Baeten J."/>
            <person name="Francoijs K.J."/>
            <person name="Nataraja K.N."/>
            <person name="Reddy Y.A.N."/>
            <person name="Phadnis S."/>
            <person name="Ravikumar R.L."/>
            <person name="Schlapbach R."/>
            <person name="Sreeman S.M."/>
            <person name="Shimizu K.K."/>
        </authorList>
    </citation>
    <scope>NUCLEOTIDE SEQUENCE</scope>
</reference>
<dbReference type="PANTHER" id="PTHR38926:SF74">
    <property type="entry name" value="OS08G0193600 PROTEIN"/>
    <property type="match status" value="1"/>
</dbReference>
<comment type="caution">
    <text evidence="3">The sequence shown here is derived from an EMBL/GenBank/DDBJ whole genome shotgun (WGS) entry which is preliminary data.</text>
</comment>
<evidence type="ECO:0000259" key="2">
    <source>
        <dbReference type="Pfam" id="PF12937"/>
    </source>
</evidence>
<protein>
    <recommendedName>
        <fullName evidence="2">F-box domain-containing protein</fullName>
    </recommendedName>
</protein>
<organism evidence="3 4">
    <name type="scientific">Eleusine coracana subsp. coracana</name>
    <dbReference type="NCBI Taxonomy" id="191504"/>
    <lineage>
        <taxon>Eukaryota</taxon>
        <taxon>Viridiplantae</taxon>
        <taxon>Streptophyta</taxon>
        <taxon>Embryophyta</taxon>
        <taxon>Tracheophyta</taxon>
        <taxon>Spermatophyta</taxon>
        <taxon>Magnoliopsida</taxon>
        <taxon>Liliopsida</taxon>
        <taxon>Poales</taxon>
        <taxon>Poaceae</taxon>
        <taxon>PACMAD clade</taxon>
        <taxon>Chloridoideae</taxon>
        <taxon>Cynodonteae</taxon>
        <taxon>Eleusininae</taxon>
        <taxon>Eleusine</taxon>
    </lineage>
</organism>
<sequence length="128" mass="14366">MPSSSHRRRRCRKKASSSAPPEASSRDWAALPRDILVDVFLRLGPCQEIMRGADCVCSSWRCVAVEEPLLWRHIDIAMVPQWCPEGRAAVDRSAGQCEAFAGAVDDDSLLYLVEKYVSTALFFFFIIT</sequence>
<name>A0AAV5FZ62_ELECO</name>
<dbReference type="Proteomes" id="UP001054889">
    <property type="component" value="Unassembled WGS sequence"/>
</dbReference>
<evidence type="ECO:0000256" key="1">
    <source>
        <dbReference type="SAM" id="MobiDB-lite"/>
    </source>
</evidence>
<dbReference type="AlphaFoldDB" id="A0AAV5FZ62"/>
<dbReference type="Gene3D" id="1.20.1280.50">
    <property type="match status" value="1"/>
</dbReference>
<dbReference type="SUPFAM" id="SSF81383">
    <property type="entry name" value="F-box domain"/>
    <property type="match status" value="1"/>
</dbReference>
<dbReference type="InterPro" id="IPR001810">
    <property type="entry name" value="F-box_dom"/>
</dbReference>
<dbReference type="PANTHER" id="PTHR38926">
    <property type="entry name" value="F-BOX DOMAIN CONTAINING PROTEIN, EXPRESSED"/>
    <property type="match status" value="1"/>
</dbReference>
<feature type="compositionally biased region" description="Basic residues" evidence="1">
    <location>
        <begin position="1"/>
        <end position="15"/>
    </location>
</feature>
<reference evidence="3" key="2">
    <citation type="submission" date="2021-12" db="EMBL/GenBank/DDBJ databases">
        <title>Resequencing data analysis of finger millet.</title>
        <authorList>
            <person name="Hatakeyama M."/>
            <person name="Aluri S."/>
            <person name="Balachadran M.T."/>
            <person name="Sivarajan S.R."/>
            <person name="Poveda L."/>
            <person name="Shimizu-Inatsugi R."/>
            <person name="Schlapbach R."/>
            <person name="Sreeman S.M."/>
            <person name="Shimizu K.K."/>
        </authorList>
    </citation>
    <scope>NUCLEOTIDE SEQUENCE</scope>
</reference>
<keyword evidence="4" id="KW-1185">Reference proteome</keyword>
<feature type="domain" description="F-box" evidence="2">
    <location>
        <begin position="28"/>
        <end position="76"/>
    </location>
</feature>